<dbReference type="Proteomes" id="UP000280369">
    <property type="component" value="Segment"/>
</dbReference>
<accession>A0A2L2DKU8</accession>
<organism evidence="1">
    <name type="scientific">Acanthamoeba polyphaga mimivirus</name>
    <name type="common">APMV</name>
    <dbReference type="NCBI Taxonomy" id="212035"/>
    <lineage>
        <taxon>Viruses</taxon>
        <taxon>Varidnaviria</taxon>
        <taxon>Bamfordvirae</taxon>
        <taxon>Nucleocytoviricota</taxon>
        <taxon>Megaviricetes</taxon>
        <taxon>Imitervirales</taxon>
        <taxon>Mimiviridae</taxon>
        <taxon>Megamimivirinae</taxon>
        <taxon>Mimivirus</taxon>
        <taxon>Mimivirus bradfordmassiliense</taxon>
    </lineage>
</organism>
<dbReference type="EMBL" id="MG602507">
    <property type="protein sequence ID" value="AVG46770.1"/>
    <property type="molecule type" value="Genomic_DNA"/>
</dbReference>
<reference evidence="1" key="1">
    <citation type="journal article" date="2017" name="Front. Microbiol.">
        <title>Genome Characterization of the First Mimiviruses of Lineage C Isolated in Brazil.</title>
        <authorList>
            <person name="Assis F.L."/>
            <person name="Franco-Luiz A.P.M."/>
            <person name="Dos Santos R.N."/>
            <person name="Campos F.S."/>
            <person name="Dornas F.P."/>
            <person name="Borato P.V.M."/>
            <person name="Franco A.C."/>
            <person name="Abrahao J.S."/>
            <person name="Colson P."/>
            <person name="Scola B."/>
        </authorList>
    </citation>
    <scope>NUCLEOTIDE SEQUENCE [LARGE SCALE GENOMIC DNA]</scope>
</reference>
<protein>
    <submittedName>
        <fullName evidence="1">Uncharacterized protein</fullName>
    </submittedName>
</protein>
<proteinExistence type="predicted"/>
<sequence>MVMSGKIIKLNNNIYCYNDGDIENYRIYVSTGLYPETLQPSGNVNFNSMIKTIHHKKYPLNDKKN</sequence>
<name>A0A2L2DKU8_MIMIV</name>
<evidence type="ECO:0000313" key="1">
    <source>
        <dbReference type="EMBL" id="AVG46770.1"/>
    </source>
</evidence>
<organismHost>
    <name type="scientific">Acanthamoeba polyphaga</name>
    <name type="common">Amoeba</name>
    <dbReference type="NCBI Taxonomy" id="5757"/>
</organismHost>